<dbReference type="RefSeq" id="WP_014956322.1">
    <property type="nucleotide sequence ID" value="NC_018645.1"/>
</dbReference>
<dbReference type="PATRIC" id="fig|651182.5.peg.962"/>
<dbReference type="Proteomes" id="UP000007347">
    <property type="component" value="Chromosome"/>
</dbReference>
<sequence>MKYLANTDNKVTKTDAVKAIETIFPERGADMVKGWAKEYVEEGMEKGMEKGMLADAREMVLKALDIKFSNNVPEDIQKKITALNNRILLKDLLGHVIQSKDIDGFRKILQAIPPEQMQEQ</sequence>
<keyword evidence="2" id="KW-1185">Reference proteome</keyword>
<evidence type="ECO:0000313" key="1">
    <source>
        <dbReference type="EMBL" id="CCK78970.1"/>
    </source>
</evidence>
<protein>
    <submittedName>
        <fullName evidence="1">Uncharacterized protein</fullName>
    </submittedName>
</protein>
<dbReference type="AlphaFoldDB" id="K0NDT4"/>
<dbReference type="STRING" id="651182.TOL2_C08020"/>
<organism evidence="1 2">
    <name type="scientific">Desulfobacula toluolica (strain DSM 7467 / Tol2)</name>
    <dbReference type="NCBI Taxonomy" id="651182"/>
    <lineage>
        <taxon>Bacteria</taxon>
        <taxon>Pseudomonadati</taxon>
        <taxon>Thermodesulfobacteriota</taxon>
        <taxon>Desulfobacteria</taxon>
        <taxon>Desulfobacterales</taxon>
        <taxon>Desulfobacteraceae</taxon>
        <taxon>Desulfobacula</taxon>
    </lineage>
</organism>
<dbReference type="OrthoDB" id="5469985at2"/>
<name>K0NDT4_DESTT</name>
<dbReference type="HOGENOM" id="CLU_2045919_0_0_7"/>
<dbReference type="EMBL" id="FO203503">
    <property type="protein sequence ID" value="CCK78970.1"/>
    <property type="molecule type" value="Genomic_DNA"/>
</dbReference>
<accession>K0NDT4</accession>
<proteinExistence type="predicted"/>
<reference evidence="1 2" key="1">
    <citation type="journal article" date="2013" name="Environ. Microbiol.">
        <title>Complete genome, catabolic sub-proteomes and key-metabolites of Desulfobacula toluolica Tol2, a marine, aromatic compound-degrading, sulfate-reducing bacterium.</title>
        <authorList>
            <person name="Wohlbrand L."/>
            <person name="Jacob J.H."/>
            <person name="Kube M."/>
            <person name="Mussmann M."/>
            <person name="Jarling R."/>
            <person name="Beck A."/>
            <person name="Amann R."/>
            <person name="Wilkes H."/>
            <person name="Reinhardt R."/>
            <person name="Rabus R."/>
        </authorList>
    </citation>
    <scope>NUCLEOTIDE SEQUENCE [LARGE SCALE GENOMIC DNA]</scope>
    <source>
        <strain evidence="2">DSM 7467 / Tol2</strain>
    </source>
</reference>
<evidence type="ECO:0000313" key="2">
    <source>
        <dbReference type="Proteomes" id="UP000007347"/>
    </source>
</evidence>
<gene>
    <name evidence="1" type="ordered locus">TOL2_C08020</name>
</gene>
<dbReference type="KEGG" id="dto:TOL2_C08020"/>